<evidence type="ECO:0000313" key="9">
    <source>
        <dbReference type="Proteomes" id="UP000006695"/>
    </source>
</evidence>
<dbReference type="CDD" id="cd01335">
    <property type="entry name" value="Radical_SAM"/>
    <property type="match status" value="1"/>
</dbReference>
<keyword evidence="4" id="KW-0408">Iron</keyword>
<dbReference type="AlphaFoldDB" id="A5GCQ1"/>
<keyword evidence="3" id="KW-0479">Metal-binding</keyword>
<keyword evidence="2" id="KW-0949">S-adenosyl-L-methionine</keyword>
<dbReference type="InterPro" id="IPR013785">
    <property type="entry name" value="Aldolase_TIM"/>
</dbReference>
<evidence type="ECO:0000259" key="6">
    <source>
        <dbReference type="Pfam" id="PF04055"/>
    </source>
</evidence>
<evidence type="ECO:0000256" key="2">
    <source>
        <dbReference type="ARBA" id="ARBA00022691"/>
    </source>
</evidence>
<evidence type="ECO:0000259" key="7">
    <source>
        <dbReference type="Pfam" id="PF13186"/>
    </source>
</evidence>
<keyword evidence="5" id="KW-0411">Iron-sulfur</keyword>
<organism evidence="8 9">
    <name type="scientific">Geotalea uraniireducens (strain Rf4)</name>
    <name type="common">Geobacter uraniireducens</name>
    <dbReference type="NCBI Taxonomy" id="351605"/>
    <lineage>
        <taxon>Bacteria</taxon>
        <taxon>Pseudomonadati</taxon>
        <taxon>Thermodesulfobacteriota</taxon>
        <taxon>Desulfuromonadia</taxon>
        <taxon>Geobacterales</taxon>
        <taxon>Geobacteraceae</taxon>
        <taxon>Geotalea</taxon>
    </lineage>
</organism>
<dbReference type="InterPro" id="IPR023885">
    <property type="entry name" value="4Fe4S-binding_SPASM_dom"/>
</dbReference>
<name>A5GCQ1_GEOUR</name>
<feature type="domain" description="Radical SAM core" evidence="6">
    <location>
        <begin position="23"/>
        <end position="154"/>
    </location>
</feature>
<dbReference type="InterPro" id="IPR058240">
    <property type="entry name" value="rSAM_sf"/>
</dbReference>
<evidence type="ECO:0000256" key="4">
    <source>
        <dbReference type="ARBA" id="ARBA00023004"/>
    </source>
</evidence>
<dbReference type="PANTHER" id="PTHR11228">
    <property type="entry name" value="RADICAL SAM DOMAIN PROTEIN"/>
    <property type="match status" value="1"/>
</dbReference>
<dbReference type="SUPFAM" id="SSF102114">
    <property type="entry name" value="Radical SAM enzymes"/>
    <property type="match status" value="1"/>
</dbReference>
<comment type="cofactor">
    <cofactor evidence="1">
        <name>[4Fe-4S] cluster</name>
        <dbReference type="ChEBI" id="CHEBI:49883"/>
    </cofactor>
</comment>
<dbReference type="InterPro" id="IPR027586">
    <property type="entry name" value="rSAM_metal_mat"/>
</dbReference>
<dbReference type="HOGENOM" id="CLU_009273_1_1_7"/>
<evidence type="ECO:0000256" key="1">
    <source>
        <dbReference type="ARBA" id="ARBA00001966"/>
    </source>
</evidence>
<evidence type="ECO:0000256" key="3">
    <source>
        <dbReference type="ARBA" id="ARBA00022723"/>
    </source>
</evidence>
<dbReference type="Gene3D" id="3.20.20.70">
    <property type="entry name" value="Aldolase class I"/>
    <property type="match status" value="2"/>
</dbReference>
<evidence type="ECO:0000256" key="5">
    <source>
        <dbReference type="ARBA" id="ARBA00023014"/>
    </source>
</evidence>
<dbReference type="CDD" id="cd21121">
    <property type="entry name" value="SPASM_Cmo-like"/>
    <property type="match status" value="1"/>
</dbReference>
<dbReference type="NCBIfam" id="TIGR04311">
    <property type="entry name" value="rSAM_Geo_metal"/>
    <property type="match status" value="1"/>
</dbReference>
<dbReference type="PANTHER" id="PTHR11228:SF7">
    <property type="entry name" value="PQQA PEPTIDE CYCLASE"/>
    <property type="match status" value="1"/>
</dbReference>
<protein>
    <submittedName>
        <fullName evidence="8">Radical SAM domain protein</fullName>
    </submittedName>
</protein>
<dbReference type="InterPro" id="IPR050377">
    <property type="entry name" value="Radical_SAM_PqqE_MftC-like"/>
</dbReference>
<dbReference type="EMBL" id="CP000698">
    <property type="protein sequence ID" value="ABQ24649.1"/>
    <property type="molecule type" value="Genomic_DNA"/>
</dbReference>
<dbReference type="Proteomes" id="UP000006695">
    <property type="component" value="Chromosome"/>
</dbReference>
<dbReference type="Pfam" id="PF13186">
    <property type="entry name" value="SPASM"/>
    <property type="match status" value="1"/>
</dbReference>
<feature type="domain" description="4Fe4S-binding SPASM" evidence="7">
    <location>
        <begin position="318"/>
        <end position="395"/>
    </location>
</feature>
<dbReference type="KEGG" id="gur:Gura_0433"/>
<dbReference type="STRING" id="351605.Gura_0433"/>
<accession>A5GCQ1</accession>
<gene>
    <name evidence="8" type="ordered locus">Gura_0433</name>
</gene>
<proteinExistence type="predicted"/>
<reference evidence="8 9" key="1">
    <citation type="submission" date="2007-05" db="EMBL/GenBank/DDBJ databases">
        <title>Complete sequence of Geobacter uraniireducens Rf4.</title>
        <authorList>
            <consortium name="US DOE Joint Genome Institute"/>
            <person name="Copeland A."/>
            <person name="Lucas S."/>
            <person name="Lapidus A."/>
            <person name="Barry K."/>
            <person name="Detter J.C."/>
            <person name="Glavina del Rio T."/>
            <person name="Hammon N."/>
            <person name="Israni S."/>
            <person name="Dalin E."/>
            <person name="Tice H."/>
            <person name="Pitluck S."/>
            <person name="Chertkov O."/>
            <person name="Brettin T."/>
            <person name="Bruce D."/>
            <person name="Han C."/>
            <person name="Schmutz J."/>
            <person name="Larimer F."/>
            <person name="Land M."/>
            <person name="Hauser L."/>
            <person name="Kyrpides N."/>
            <person name="Mikhailova N."/>
            <person name="Shelobolina E."/>
            <person name="Aklujkar M."/>
            <person name="Lovley D."/>
            <person name="Richardson P."/>
        </authorList>
    </citation>
    <scope>NUCLEOTIDE SEQUENCE [LARGE SCALE GENOMIC DNA]</scope>
    <source>
        <strain evidence="8 9">Rf4</strain>
    </source>
</reference>
<sequence>MRLLPRSGPIPASSSSKPPPAANLGCFMCVKQTAGCAMTEGEMTPERFAALEPAFLHLEALVLNGIGEPLLNPGLEGFIRRARRSMPAAGWIGFQSNGLLLTDSRAFSLVEAGLDKICISIDAASPETFSKVREGGDLTAIDRAFAALTLARERCNRPEVEVGIEFVAMRSNLGELPAALSWAAQHGASFAIVTHVLPYDELHAVEAAYTSCTDEAIALFNDYKAEAERQGLDLSRCFEARWKYAKNPEEQRIINLVDAMKNEAKRRDIFIDLKKLLQLDRGKMEEVSAVFAEAEAVAREHGLELRLPEVTLRENRRCSFVEEGGAFVSWEGNISPCYFLWHRYSCFASNWQQQVQPKVFGNVEQRGILDIWNDPAFRAFRENVLAYDYPNCSSCSLAPCDYVQTEEFHQDCHIKEVPCGACLWCTGVFQCLR</sequence>
<dbReference type="Pfam" id="PF04055">
    <property type="entry name" value="Radical_SAM"/>
    <property type="match status" value="1"/>
</dbReference>
<evidence type="ECO:0000313" key="8">
    <source>
        <dbReference type="EMBL" id="ABQ24649.1"/>
    </source>
</evidence>
<dbReference type="InterPro" id="IPR007197">
    <property type="entry name" value="rSAM"/>
</dbReference>
<keyword evidence="9" id="KW-1185">Reference proteome</keyword>